<dbReference type="Proteomes" id="UP000429607">
    <property type="component" value="Unassembled WGS sequence"/>
</dbReference>
<dbReference type="Proteomes" id="UP000435112">
    <property type="component" value="Unassembled WGS sequence"/>
</dbReference>
<name>A0A6A3KLI6_9STRA</name>
<dbReference type="AlphaFoldDB" id="A0A6A3KLI6"/>
<evidence type="ECO:0000313" key="4">
    <source>
        <dbReference type="Proteomes" id="UP000429607"/>
    </source>
</evidence>
<protein>
    <submittedName>
        <fullName evidence="2">Uncharacterized protein</fullName>
    </submittedName>
</protein>
<sequence>MTMSNAATAESFGVRLKRKVLSAETKLFEWRPCSCTIVARDGKLLLQLQTPPQDEDSHSEQDNETETVTIDLATQLLNVVPKKNKARCDLEYYAPVATMSGQVLKEELMAPSATHCQQWIAQRVEAALRALELENAQAKTRERELVQEIQTLRDGARVAAAERKHIENEYRHSRREVDSWRRAAQSAEAAAAQLQEQLGIAREENQLLAGEKMRLKRQNSELLNQVHRLDSLVYGRF</sequence>
<evidence type="ECO:0000313" key="3">
    <source>
        <dbReference type="EMBL" id="KAE9010727.1"/>
    </source>
</evidence>
<proteinExistence type="predicted"/>
<dbReference type="OrthoDB" id="128620at2759"/>
<organism evidence="2 5">
    <name type="scientific">Phytophthora rubi</name>
    <dbReference type="NCBI Taxonomy" id="129364"/>
    <lineage>
        <taxon>Eukaryota</taxon>
        <taxon>Sar</taxon>
        <taxon>Stramenopiles</taxon>
        <taxon>Oomycota</taxon>
        <taxon>Peronosporomycetes</taxon>
        <taxon>Peronosporales</taxon>
        <taxon>Peronosporaceae</taxon>
        <taxon>Phytophthora</taxon>
    </lineage>
</organism>
<reference evidence="4 5" key="1">
    <citation type="submission" date="2018-09" db="EMBL/GenBank/DDBJ databases">
        <title>Genomic investigation of the strawberry pathogen Phytophthora fragariae indicates pathogenicity is determined by transcriptional variation in three key races.</title>
        <authorList>
            <person name="Adams T.M."/>
            <person name="Armitage A.D."/>
            <person name="Sobczyk M.K."/>
            <person name="Bates H.J."/>
            <person name="Dunwell J.M."/>
            <person name="Nellist C.F."/>
            <person name="Harrison R.J."/>
        </authorList>
    </citation>
    <scope>NUCLEOTIDE SEQUENCE [LARGE SCALE GENOMIC DNA]</scope>
    <source>
        <strain evidence="3 4">SCRP249</strain>
        <strain evidence="2 5">SCRP324</strain>
    </source>
</reference>
<accession>A0A6A3KLI6</accession>
<gene>
    <name evidence="3" type="ORF">PR001_g16093</name>
    <name evidence="2" type="ORF">PR002_g16427</name>
</gene>
<dbReference type="EMBL" id="QXFV01001250">
    <property type="protein sequence ID" value="KAE9010727.1"/>
    <property type="molecule type" value="Genomic_DNA"/>
</dbReference>
<evidence type="ECO:0000256" key="1">
    <source>
        <dbReference type="SAM" id="Coils"/>
    </source>
</evidence>
<dbReference type="EMBL" id="QXFU01001253">
    <property type="protein sequence ID" value="KAE9006687.1"/>
    <property type="molecule type" value="Genomic_DNA"/>
</dbReference>
<evidence type="ECO:0000313" key="2">
    <source>
        <dbReference type="EMBL" id="KAE9006687.1"/>
    </source>
</evidence>
<evidence type="ECO:0000313" key="5">
    <source>
        <dbReference type="Proteomes" id="UP000435112"/>
    </source>
</evidence>
<feature type="coiled-coil region" evidence="1">
    <location>
        <begin position="121"/>
        <end position="148"/>
    </location>
</feature>
<keyword evidence="1" id="KW-0175">Coiled coil</keyword>
<comment type="caution">
    <text evidence="2">The sequence shown here is derived from an EMBL/GenBank/DDBJ whole genome shotgun (WGS) entry which is preliminary data.</text>
</comment>
<feature type="coiled-coil region" evidence="1">
    <location>
        <begin position="177"/>
        <end position="232"/>
    </location>
</feature>